<dbReference type="InterPro" id="IPR027417">
    <property type="entry name" value="P-loop_NTPase"/>
</dbReference>
<dbReference type="Proteomes" id="UP000191154">
    <property type="component" value="Unassembled WGS sequence"/>
</dbReference>
<dbReference type="GO" id="GO:0016887">
    <property type="term" value="F:ATP hydrolysis activity"/>
    <property type="evidence" value="ECO:0007669"/>
    <property type="project" value="TreeGrafter"/>
</dbReference>
<dbReference type="AlphaFoldDB" id="A0A1S8NIB9"/>
<dbReference type="CDD" id="cd02038">
    <property type="entry name" value="FlhG-like"/>
    <property type="match status" value="1"/>
</dbReference>
<dbReference type="GO" id="GO:0005829">
    <property type="term" value="C:cytosol"/>
    <property type="evidence" value="ECO:0007669"/>
    <property type="project" value="TreeGrafter"/>
</dbReference>
<dbReference type="Gene3D" id="3.40.50.300">
    <property type="entry name" value="P-loop containing nucleotide triphosphate hydrolases"/>
    <property type="match status" value="1"/>
</dbReference>
<evidence type="ECO:0000313" key="5">
    <source>
        <dbReference type="Proteomes" id="UP000191154"/>
    </source>
</evidence>
<proteinExistence type="predicted"/>
<dbReference type="RefSeq" id="WP_077863961.1">
    <property type="nucleotide sequence ID" value="NZ_LZYZ01000001.1"/>
</dbReference>
<dbReference type="STRING" id="169679.CSACC_38960"/>
<dbReference type="InterPro" id="IPR025669">
    <property type="entry name" value="AAA_dom"/>
</dbReference>
<evidence type="ECO:0000256" key="2">
    <source>
        <dbReference type="ARBA" id="ARBA00022840"/>
    </source>
</evidence>
<dbReference type="GO" id="GO:0009898">
    <property type="term" value="C:cytoplasmic side of plasma membrane"/>
    <property type="evidence" value="ECO:0007669"/>
    <property type="project" value="TreeGrafter"/>
</dbReference>
<dbReference type="EMBL" id="LZYZ01000001">
    <property type="protein sequence ID" value="OOM16226.1"/>
    <property type="molecule type" value="Genomic_DNA"/>
</dbReference>
<organism evidence="4 5">
    <name type="scientific">Clostridium saccharobutylicum</name>
    <dbReference type="NCBI Taxonomy" id="169679"/>
    <lineage>
        <taxon>Bacteria</taxon>
        <taxon>Bacillati</taxon>
        <taxon>Bacillota</taxon>
        <taxon>Clostridia</taxon>
        <taxon>Eubacteriales</taxon>
        <taxon>Clostridiaceae</taxon>
        <taxon>Clostridium</taxon>
    </lineage>
</organism>
<dbReference type="InterPro" id="IPR025501">
    <property type="entry name" value="MinD_FleN"/>
</dbReference>
<comment type="caution">
    <text evidence="4">The sequence shown here is derived from an EMBL/GenBank/DDBJ whole genome shotgun (WGS) entry which is preliminary data.</text>
</comment>
<feature type="domain" description="AAA" evidence="3">
    <location>
        <begin position="28"/>
        <end position="194"/>
    </location>
</feature>
<protein>
    <submittedName>
        <fullName evidence="4">Flagellum site-determining protein YlxH</fullName>
    </submittedName>
</protein>
<dbReference type="SUPFAM" id="SSF52540">
    <property type="entry name" value="P-loop containing nucleoside triphosphate hydrolases"/>
    <property type="match status" value="1"/>
</dbReference>
<dbReference type="PANTHER" id="PTHR43384:SF4">
    <property type="entry name" value="CELLULOSE BIOSYNTHESIS PROTEIN BCSQ-RELATED"/>
    <property type="match status" value="1"/>
</dbReference>
<dbReference type="InterPro" id="IPR033875">
    <property type="entry name" value="FlhG"/>
</dbReference>
<dbReference type="InterPro" id="IPR050625">
    <property type="entry name" value="ParA/MinD_ATPase"/>
</dbReference>
<dbReference type="GO" id="GO:0051782">
    <property type="term" value="P:negative regulation of cell division"/>
    <property type="evidence" value="ECO:0007669"/>
    <property type="project" value="TreeGrafter"/>
</dbReference>
<keyword evidence="1" id="KW-0547">Nucleotide-binding</keyword>
<keyword evidence="2" id="KW-0067">ATP-binding</keyword>
<dbReference type="Pfam" id="PF13614">
    <property type="entry name" value="AAA_31"/>
    <property type="match status" value="1"/>
</dbReference>
<gene>
    <name evidence="4" type="primary">ylxH_1</name>
    <name evidence="4" type="ORF">CLOSAC_04970</name>
</gene>
<dbReference type="PANTHER" id="PTHR43384">
    <property type="entry name" value="SEPTUM SITE-DETERMINING PROTEIN MIND HOMOLOG, CHLOROPLASTIC-RELATED"/>
    <property type="match status" value="1"/>
</dbReference>
<evidence type="ECO:0000259" key="3">
    <source>
        <dbReference type="Pfam" id="PF13614"/>
    </source>
</evidence>
<dbReference type="GO" id="GO:0005524">
    <property type="term" value="F:ATP binding"/>
    <property type="evidence" value="ECO:0007669"/>
    <property type="project" value="UniProtKB-KW"/>
</dbReference>
<accession>A0A1S8NIB9</accession>
<dbReference type="PIRSF" id="PIRSF003092">
    <property type="entry name" value="MinD"/>
    <property type="match status" value="1"/>
</dbReference>
<evidence type="ECO:0000256" key="1">
    <source>
        <dbReference type="ARBA" id="ARBA00022741"/>
    </source>
</evidence>
<name>A0A1S8NIB9_CLOSA</name>
<sequence>MLDQAETLRQLITKEEESIKKEQENDYTKIITVTSGKGGVGKSNFVVNLAICLSNKGKKVLIFDADLGMGNDDILMGVYPKYNIFDIIGTDLKLEEIIIEASNGVCLIPAGSGLNKVQELTEAEKKMFIDKLGELGDYDYILMDTGAGVNREILSFISASEELIIITTPEPTALTDAYSLMKATDHFKLKSEAKIVVNKAFTKEEGKETYDKFDKAVKRFLSMKISYLGCILDDKKLVQSVRQQKPFTMLFPNCDASKCVDEIAMKIIGQNINSTGGVRGVFKRLFNIFS</sequence>
<evidence type="ECO:0000313" key="4">
    <source>
        <dbReference type="EMBL" id="OOM16226.1"/>
    </source>
</evidence>
<reference evidence="4 5" key="1">
    <citation type="submission" date="2016-05" db="EMBL/GenBank/DDBJ databases">
        <title>Microbial solvent formation.</title>
        <authorList>
            <person name="Poehlein A."/>
            <person name="Montoya Solano J.D."/>
            <person name="Flitsch S."/>
            <person name="Krabben P."/>
            <person name="Duerre P."/>
            <person name="Daniel R."/>
        </authorList>
    </citation>
    <scope>NUCLEOTIDE SEQUENCE [LARGE SCALE GENOMIC DNA]</scope>
    <source>
        <strain evidence="4 5">L1-8</strain>
    </source>
</reference>